<reference evidence="3" key="1">
    <citation type="submission" date="2016-05" db="EMBL/GenBank/DDBJ databases">
        <authorList>
            <person name="Lavstsen T."/>
            <person name="Jespersen J.S."/>
        </authorList>
    </citation>
    <scope>NUCLEOTIDE SEQUENCE [LARGE SCALE GENOMIC DNA]</scope>
</reference>
<organism evidence="3 6">
    <name type="scientific">Plasmodium ovale curtisi</name>
    <dbReference type="NCBI Taxonomy" id="864141"/>
    <lineage>
        <taxon>Eukaryota</taxon>
        <taxon>Sar</taxon>
        <taxon>Alveolata</taxon>
        <taxon>Apicomplexa</taxon>
        <taxon>Aconoidasida</taxon>
        <taxon>Haemosporida</taxon>
        <taxon>Plasmodiidae</taxon>
        <taxon>Plasmodium</taxon>
        <taxon>Plasmodium (Plasmodium)</taxon>
    </lineage>
</organism>
<sequence>MNISKTISLFYLLCLSAKLTPCICKKTDTIEKKLTSLKSIDDVINGKKKKTKFYYALISSGIFVAAAVVLGIGYYISEKEGGYFEDTLLWLKDKRFRFKNPNDGQLPSTSKYYVEPEGINKVNIKGPLVENTNETDVSIKRFNAFVDNARIAIRHNFNNLSEAQRSSCVNDRDYMRKVVQRLQEKRNISLSRAQEDTAVLNMESFLHKIYNNKLDND</sequence>
<name>A0A1A8W9P0_PLAOA</name>
<evidence type="ECO:0000313" key="3">
    <source>
        <dbReference type="EMBL" id="SBS87917.1"/>
    </source>
</evidence>
<dbReference type="Pfam" id="PF09716">
    <property type="entry name" value="ETRAMP"/>
    <property type="match status" value="1"/>
</dbReference>
<dbReference type="NCBIfam" id="TIGR01495">
    <property type="entry name" value="ETRAMP"/>
    <property type="match status" value="1"/>
</dbReference>
<gene>
    <name evidence="4" type="ORF">POVCU1_041680</name>
    <name evidence="3" type="ORF">POVCU2_0045250</name>
</gene>
<reference evidence="5 6" key="2">
    <citation type="submission" date="2016-05" db="EMBL/GenBank/DDBJ databases">
        <authorList>
            <person name="Naeem Raeece"/>
        </authorList>
    </citation>
    <scope>NUCLEOTIDE SEQUENCE [LARGE SCALE GENOMIC DNA]</scope>
</reference>
<evidence type="ECO:0000256" key="1">
    <source>
        <dbReference type="SAM" id="Phobius"/>
    </source>
</evidence>
<feature type="signal peptide" evidence="2">
    <location>
        <begin position="1"/>
        <end position="24"/>
    </location>
</feature>
<accession>A0A1A8W9P0</accession>
<dbReference type="EMBL" id="FLQU01000603">
    <property type="protein sequence ID" value="SBS87917.1"/>
    <property type="molecule type" value="Genomic_DNA"/>
</dbReference>
<dbReference type="VEuPathDB" id="PlasmoDB:PocGH01_14010200"/>
<evidence type="ECO:0000256" key="2">
    <source>
        <dbReference type="SAM" id="SignalP"/>
    </source>
</evidence>
<dbReference type="AlphaFoldDB" id="A0A1A8W9P0"/>
<keyword evidence="1" id="KW-0812">Transmembrane</keyword>
<dbReference type="Proteomes" id="UP000078546">
    <property type="component" value="Unassembled WGS sequence"/>
</dbReference>
<evidence type="ECO:0000313" key="5">
    <source>
        <dbReference type="Proteomes" id="UP000078546"/>
    </source>
</evidence>
<dbReference type="Pfam" id="PF11567">
    <property type="entry name" value="PfUIS3"/>
    <property type="match status" value="1"/>
</dbReference>
<proteinExistence type="predicted"/>
<dbReference type="Proteomes" id="UP000078560">
    <property type="component" value="Unassembled WGS sequence"/>
</dbReference>
<keyword evidence="2" id="KW-0732">Signal</keyword>
<dbReference type="InterPro" id="IPR021626">
    <property type="entry name" value="PfUIS3"/>
</dbReference>
<keyword evidence="1" id="KW-0472">Membrane</keyword>
<dbReference type="InterPro" id="IPR006389">
    <property type="entry name" value="Early_transc_mb_plasmodium"/>
</dbReference>
<dbReference type="InterPro" id="IPR038403">
    <property type="entry name" value="PfUIS3_sf"/>
</dbReference>
<dbReference type="EMBL" id="FLQV01000762">
    <property type="protein sequence ID" value="SBS97871.1"/>
    <property type="molecule type" value="Genomic_DNA"/>
</dbReference>
<dbReference type="Gene3D" id="1.20.58.1330">
    <property type="entry name" value="Plasmodium falciparum UIS3 membrane protein"/>
    <property type="match status" value="1"/>
</dbReference>
<feature type="chain" id="PRO_5015059645" evidence="2">
    <location>
        <begin position="25"/>
        <end position="217"/>
    </location>
</feature>
<keyword evidence="1" id="KW-1133">Transmembrane helix</keyword>
<evidence type="ECO:0000313" key="4">
    <source>
        <dbReference type="EMBL" id="SBS97871.1"/>
    </source>
</evidence>
<feature type="transmembrane region" description="Helical" evidence="1">
    <location>
        <begin position="53"/>
        <end position="76"/>
    </location>
</feature>
<protein>
    <submittedName>
        <fullName evidence="3">Early transcribed membrane protein</fullName>
    </submittedName>
</protein>
<evidence type="ECO:0000313" key="6">
    <source>
        <dbReference type="Proteomes" id="UP000078560"/>
    </source>
</evidence>